<dbReference type="Proteomes" id="UP000037035">
    <property type="component" value="Unassembled WGS sequence"/>
</dbReference>
<keyword evidence="3" id="KW-1185">Reference proteome</keyword>
<dbReference type="STRING" id="27349.A0A0L6UUG5"/>
<dbReference type="AlphaFoldDB" id="A0A0L6UUG5"/>
<reference evidence="2 3" key="1">
    <citation type="submission" date="2015-08" db="EMBL/GenBank/DDBJ databases">
        <title>Next Generation Sequencing and Analysis of the Genome of Puccinia sorghi L Schw, the Causal Agent of Maize Common Rust.</title>
        <authorList>
            <person name="Rochi L."/>
            <person name="Burguener G."/>
            <person name="Darino M."/>
            <person name="Turjanski A."/>
            <person name="Kreff E."/>
            <person name="Dieguez M.J."/>
            <person name="Sacco F."/>
        </authorList>
    </citation>
    <scope>NUCLEOTIDE SEQUENCE [LARGE SCALE GENOMIC DNA]</scope>
    <source>
        <strain evidence="2 3">RO10H11247</strain>
    </source>
</reference>
<evidence type="ECO:0000313" key="2">
    <source>
        <dbReference type="EMBL" id="KNZ51500.1"/>
    </source>
</evidence>
<dbReference type="VEuPathDB" id="FungiDB:VP01_392g11"/>
<gene>
    <name evidence="2" type="ORF">VP01_392g11</name>
</gene>
<organism evidence="2 3">
    <name type="scientific">Puccinia sorghi</name>
    <dbReference type="NCBI Taxonomy" id="27349"/>
    <lineage>
        <taxon>Eukaryota</taxon>
        <taxon>Fungi</taxon>
        <taxon>Dikarya</taxon>
        <taxon>Basidiomycota</taxon>
        <taxon>Pucciniomycotina</taxon>
        <taxon>Pucciniomycetes</taxon>
        <taxon>Pucciniales</taxon>
        <taxon>Pucciniaceae</taxon>
        <taxon>Puccinia</taxon>
    </lineage>
</organism>
<proteinExistence type="predicted"/>
<evidence type="ECO:0000256" key="1">
    <source>
        <dbReference type="SAM" id="MobiDB-lite"/>
    </source>
</evidence>
<accession>A0A0L6UUG5</accession>
<name>A0A0L6UUG5_9BASI</name>
<feature type="region of interest" description="Disordered" evidence="1">
    <location>
        <begin position="14"/>
        <end position="52"/>
    </location>
</feature>
<dbReference type="EMBL" id="LAVV01008979">
    <property type="protein sequence ID" value="KNZ51500.1"/>
    <property type="molecule type" value="Genomic_DNA"/>
</dbReference>
<comment type="caution">
    <text evidence="2">The sequence shown here is derived from an EMBL/GenBank/DDBJ whole genome shotgun (WGS) entry which is preliminary data.</text>
</comment>
<protein>
    <submittedName>
        <fullName evidence="2">Uncharacterized protein</fullName>
    </submittedName>
</protein>
<sequence length="222" mass="24912">MVTNAQLAVIHPAAADIQDENENHADSAASEPLLPETGSKDSYHPKRQPGVVPTVSRLLPSTIAYLPKETHDTKYEDVEEIKEAILGISRREAGDFVLEGRVFVDCTKFLRLTKPVLHGRALAMKHDPSSRITWSCPPEGPEFKWETMPHVNSQHPAENPTPLLQDLDATRMAYPDIKILSPQDDIETRNRIAHLKISHWSYFTLSTKEGFRALGFEEGLAR</sequence>
<evidence type="ECO:0000313" key="3">
    <source>
        <dbReference type="Proteomes" id="UP000037035"/>
    </source>
</evidence>
<dbReference type="OrthoDB" id="616263at2759"/>